<evidence type="ECO:0000256" key="5">
    <source>
        <dbReference type="ARBA" id="ARBA00023277"/>
    </source>
</evidence>
<comment type="caution">
    <text evidence="8">The sequence shown here is derived from an EMBL/GenBank/DDBJ whole genome shotgun (WGS) entry which is preliminary data.</text>
</comment>
<dbReference type="InterPro" id="IPR012341">
    <property type="entry name" value="6hp_glycosidase-like_sf"/>
</dbReference>
<evidence type="ECO:0000313" key="9">
    <source>
        <dbReference type="Proteomes" id="UP001165080"/>
    </source>
</evidence>
<evidence type="ECO:0000256" key="4">
    <source>
        <dbReference type="ARBA" id="ARBA00023001"/>
    </source>
</evidence>
<dbReference type="Gene3D" id="1.50.10.10">
    <property type="match status" value="1"/>
</dbReference>
<gene>
    <name evidence="8" type="primary">PLESTB001697</name>
    <name evidence="8" type="ORF">PLESTB_001144800</name>
</gene>
<comment type="catalytic activity">
    <reaction evidence="1">
        <text>Endohydrolysis of (1-&gt;4)-beta-D-glucosidic linkages in cellulose, lichenin and cereal beta-D-glucans.</text>
        <dbReference type="EC" id="3.2.1.4"/>
    </reaction>
</comment>
<evidence type="ECO:0000256" key="3">
    <source>
        <dbReference type="ARBA" id="ARBA00012601"/>
    </source>
</evidence>
<evidence type="ECO:0000256" key="6">
    <source>
        <dbReference type="ARBA" id="ARBA00023326"/>
    </source>
</evidence>
<keyword evidence="5" id="KW-0119">Carbohydrate metabolism</keyword>
<evidence type="ECO:0000256" key="2">
    <source>
        <dbReference type="ARBA" id="ARBA00007072"/>
    </source>
</evidence>
<dbReference type="Proteomes" id="UP001165080">
    <property type="component" value="Unassembled WGS sequence"/>
</dbReference>
<comment type="similarity">
    <text evidence="2">Belongs to the glycosyl hydrolase 9 (cellulase E) family.</text>
</comment>
<keyword evidence="9" id="KW-1185">Reference proteome</keyword>
<dbReference type="InterPro" id="IPR001701">
    <property type="entry name" value="Glyco_hydro_9"/>
</dbReference>
<dbReference type="SUPFAM" id="SSF48208">
    <property type="entry name" value="Six-hairpin glycosidases"/>
    <property type="match status" value="1"/>
</dbReference>
<reference evidence="8 9" key="1">
    <citation type="journal article" date="2023" name="Commun. Biol.">
        <title>Reorganization of the ancestral sex-determining regions during the evolution of trioecy in Pleodorina starrii.</title>
        <authorList>
            <person name="Takahashi K."/>
            <person name="Suzuki S."/>
            <person name="Kawai-Toyooka H."/>
            <person name="Yamamoto K."/>
            <person name="Hamaji T."/>
            <person name="Ootsuki R."/>
            <person name="Yamaguchi H."/>
            <person name="Kawachi M."/>
            <person name="Higashiyama T."/>
            <person name="Nozaki H."/>
        </authorList>
    </citation>
    <scope>NUCLEOTIDE SEQUENCE [LARGE SCALE GENOMIC DNA]</scope>
    <source>
        <strain evidence="8 9">NIES-4479</strain>
    </source>
</reference>
<dbReference type="GO" id="GO:0030245">
    <property type="term" value="P:cellulose catabolic process"/>
    <property type="evidence" value="ECO:0007669"/>
    <property type="project" value="UniProtKB-KW"/>
</dbReference>
<dbReference type="AlphaFoldDB" id="A0A9W6BR14"/>
<protein>
    <recommendedName>
        <fullName evidence="3">cellulase</fullName>
        <ecNumber evidence="3">3.2.1.4</ecNumber>
    </recommendedName>
</protein>
<evidence type="ECO:0000313" key="8">
    <source>
        <dbReference type="EMBL" id="GLC56779.1"/>
    </source>
</evidence>
<dbReference type="EC" id="3.2.1.4" evidence="3"/>
<dbReference type="GO" id="GO:0008810">
    <property type="term" value="F:cellulase activity"/>
    <property type="evidence" value="ECO:0007669"/>
    <property type="project" value="UniProtKB-EC"/>
</dbReference>
<organism evidence="8 9">
    <name type="scientific">Pleodorina starrii</name>
    <dbReference type="NCBI Taxonomy" id="330485"/>
    <lineage>
        <taxon>Eukaryota</taxon>
        <taxon>Viridiplantae</taxon>
        <taxon>Chlorophyta</taxon>
        <taxon>core chlorophytes</taxon>
        <taxon>Chlorophyceae</taxon>
        <taxon>CS clade</taxon>
        <taxon>Chlamydomonadales</taxon>
        <taxon>Volvocaceae</taxon>
        <taxon>Pleodorina</taxon>
    </lineage>
</organism>
<dbReference type="Pfam" id="PF00759">
    <property type="entry name" value="Glyco_hydro_9"/>
    <property type="match status" value="1"/>
</dbReference>
<evidence type="ECO:0000259" key="7">
    <source>
        <dbReference type="Pfam" id="PF00759"/>
    </source>
</evidence>
<sequence>MGLTDPLLLAPLMCRSCAPHPLNTVYRVPVGDVDTEVDKWWGRPEQQPEPDRRHTLGYRPVHVITADTGAGADILGEAVATLVGASLVLKRPGTYSNPTKAATLLTRAKQLFELAKTLKNT</sequence>
<accession>A0A9W6BR14</accession>
<dbReference type="EMBL" id="BRXU01000016">
    <property type="protein sequence ID" value="GLC56779.1"/>
    <property type="molecule type" value="Genomic_DNA"/>
</dbReference>
<name>A0A9W6BR14_9CHLO</name>
<keyword evidence="6" id="KW-0624">Polysaccharide degradation</keyword>
<evidence type="ECO:0000256" key="1">
    <source>
        <dbReference type="ARBA" id="ARBA00000966"/>
    </source>
</evidence>
<keyword evidence="4" id="KW-0136">Cellulose degradation</keyword>
<proteinExistence type="inferred from homology"/>
<feature type="domain" description="Glycoside hydrolase family 9" evidence="7">
    <location>
        <begin position="20"/>
        <end position="119"/>
    </location>
</feature>
<dbReference type="InterPro" id="IPR008928">
    <property type="entry name" value="6-hairpin_glycosidase_sf"/>
</dbReference>